<dbReference type="RefSeq" id="WP_011680117.1">
    <property type="nucleotide sequence ID" value="NC_008531.1"/>
</dbReference>
<dbReference type="EnsemblBacteria" id="ABJ62520">
    <property type="protein sequence ID" value="ABJ62520"/>
    <property type="gene ID" value="LEUM_1427"/>
</dbReference>
<dbReference type="InterPro" id="IPR049458">
    <property type="entry name" value="EpsG-like"/>
</dbReference>
<dbReference type="GeneID" id="29576541"/>
<feature type="transmembrane region" description="Helical" evidence="1">
    <location>
        <begin position="70"/>
        <end position="93"/>
    </location>
</feature>
<evidence type="ECO:0000256" key="1">
    <source>
        <dbReference type="SAM" id="Phobius"/>
    </source>
</evidence>
<name>Q03WA2_LEUMM</name>
<feature type="transmembrane region" description="Helical" evidence="1">
    <location>
        <begin position="237"/>
        <end position="259"/>
    </location>
</feature>
<sequence>MLFLIIWIFNLCTVLLFKKIKWIGLISILLSVLFIAYIPIDTVQDTRIYYSSYYSDSGGFELGYSYISHWFLIHGFSFLQFKIIVGGIALLLIGYSVQHYIQNISLFVVLWLPFPFLIDVIQFRNFLMFSLVLYSSIYLTRHNLFLKSYGIFLLYMATLFHSGAWIFFIVIPVSFIKVSKVVKFVPMLLCVSWVAGLLLYFTSLSTKVIDFLSKYSVSLTNREVLVNRVGGIYVPRFWQIFMFWIAITLFVIVINNIVSLESRQTKNSEKIFPLLLFSLVGLLVIPLITLQWDYTRIMRNAFVFSEILYIWNLEQKNVSLEETNQPGISISTLLFTISYVIQLTIIYYPSEIEHIYRIINMN</sequence>
<dbReference type="KEGG" id="lme:LEUM_1427"/>
<reference evidence="2 3" key="1">
    <citation type="journal article" date="2006" name="Proc. Natl. Acad. Sci. U.S.A.">
        <title>Comparative genomics of the lactic acid bacteria.</title>
        <authorList>
            <person name="Makarova K."/>
            <person name="Slesarev A."/>
            <person name="Wolf Y."/>
            <person name="Sorokin A."/>
            <person name="Mirkin B."/>
            <person name="Koonin E."/>
            <person name="Pavlov A."/>
            <person name="Pavlova N."/>
            <person name="Karamychev V."/>
            <person name="Polouchine N."/>
            <person name="Shakhova V."/>
            <person name="Grigoriev I."/>
            <person name="Lou Y."/>
            <person name="Rohksar D."/>
            <person name="Lucas S."/>
            <person name="Huang K."/>
            <person name="Goodstein D.M."/>
            <person name="Hawkins T."/>
            <person name="Plengvidhya V."/>
            <person name="Welker D."/>
            <person name="Hughes J."/>
            <person name="Goh Y."/>
            <person name="Benson A."/>
            <person name="Baldwin K."/>
            <person name="Lee J.H."/>
            <person name="Diaz-Muniz I."/>
            <person name="Dosti B."/>
            <person name="Smeianov V."/>
            <person name="Wechter W."/>
            <person name="Barabote R."/>
            <person name="Lorca G."/>
            <person name="Altermann E."/>
            <person name="Barrangou R."/>
            <person name="Ganesan B."/>
            <person name="Xie Y."/>
            <person name="Rawsthorne H."/>
            <person name="Tamir D."/>
            <person name="Parker C."/>
            <person name="Breidt F."/>
            <person name="Broadbent J."/>
            <person name="Hutkins R."/>
            <person name="O'Sullivan D."/>
            <person name="Steele J."/>
            <person name="Unlu G."/>
            <person name="Saier M."/>
            <person name="Klaenhammer T."/>
            <person name="Richardson P."/>
            <person name="Kozyavkin S."/>
            <person name="Weimer B."/>
            <person name="Mills D."/>
        </authorList>
    </citation>
    <scope>NUCLEOTIDE SEQUENCE [LARGE SCALE GENOMIC DNA]</scope>
    <source>
        <strain evidence="3">ATCC 8293 / DSM 20343 / BCRC 11652 / CCM 1803 / JCM 6124 / NCDO 523 / NBRC 100496 / NCIMB 8023 / NCTC 12954 / NRRL B-1118 / 37Y</strain>
    </source>
</reference>
<dbReference type="EMBL" id="CP000414">
    <property type="protein sequence ID" value="ABJ62520.1"/>
    <property type="molecule type" value="Genomic_DNA"/>
</dbReference>
<keyword evidence="1" id="KW-0472">Membrane</keyword>
<dbReference type="AlphaFoldDB" id="Q03WA2"/>
<organism evidence="2 3">
    <name type="scientific">Leuconostoc mesenteroides subsp. mesenteroides (strain ATCC 8293 / DSM 20343 / BCRC 11652 / CCM 1803 / JCM 6124 / NCDO 523 / NBRC 100496 / NCIMB 8023 / NCTC 12954 / NRRL B-1118 / 37Y)</name>
    <dbReference type="NCBI Taxonomy" id="203120"/>
    <lineage>
        <taxon>Bacteria</taxon>
        <taxon>Bacillati</taxon>
        <taxon>Bacillota</taxon>
        <taxon>Bacilli</taxon>
        <taxon>Lactobacillales</taxon>
        <taxon>Lactobacillaceae</taxon>
        <taxon>Leuconostoc</taxon>
    </lineage>
</organism>
<dbReference type="HOGENOM" id="CLU_753963_0_0_9"/>
<keyword evidence="1" id="KW-1133">Transmembrane helix</keyword>
<feature type="transmembrane region" description="Helical" evidence="1">
    <location>
        <begin position="100"/>
        <end position="117"/>
    </location>
</feature>
<evidence type="ECO:0000313" key="2">
    <source>
        <dbReference type="EMBL" id="ABJ62520.1"/>
    </source>
</evidence>
<keyword evidence="1" id="KW-0812">Transmembrane</keyword>
<protein>
    <recommendedName>
        <fullName evidence="4">EpsG family protein</fullName>
    </recommendedName>
</protein>
<accession>Q03WA2</accession>
<gene>
    <name evidence="2" type="ordered locus">LEUM_1427</name>
</gene>
<dbReference type="Pfam" id="PF14897">
    <property type="entry name" value="EpsG"/>
    <property type="match status" value="1"/>
</dbReference>
<feature type="transmembrane region" description="Helical" evidence="1">
    <location>
        <begin position="152"/>
        <end position="175"/>
    </location>
</feature>
<dbReference type="eggNOG" id="ENOG5030NX7">
    <property type="taxonomic scope" value="Bacteria"/>
</dbReference>
<feature type="transmembrane region" description="Helical" evidence="1">
    <location>
        <begin position="20"/>
        <end position="40"/>
    </location>
</feature>
<keyword evidence="3" id="KW-1185">Reference proteome</keyword>
<feature type="transmembrane region" description="Helical" evidence="1">
    <location>
        <begin position="328"/>
        <end position="348"/>
    </location>
</feature>
<evidence type="ECO:0000313" key="3">
    <source>
        <dbReference type="Proteomes" id="UP000000362"/>
    </source>
</evidence>
<proteinExistence type="predicted"/>
<feature type="transmembrane region" description="Helical" evidence="1">
    <location>
        <begin position="181"/>
        <end position="201"/>
    </location>
</feature>
<feature type="transmembrane region" description="Helical" evidence="1">
    <location>
        <begin position="271"/>
        <end position="290"/>
    </location>
</feature>
<dbReference type="Proteomes" id="UP000000362">
    <property type="component" value="Chromosome"/>
</dbReference>
<evidence type="ECO:0008006" key="4">
    <source>
        <dbReference type="Google" id="ProtNLM"/>
    </source>
</evidence>